<dbReference type="InterPro" id="IPR058532">
    <property type="entry name" value="YjbR/MT2646/Rv2570-like"/>
</dbReference>
<keyword evidence="1" id="KW-0238">DNA-binding</keyword>
<protein>
    <submittedName>
        <fullName evidence="1">DNA-binding protein</fullName>
    </submittedName>
</protein>
<name>A0A2M7G060_9BACT</name>
<dbReference type="InterPro" id="IPR007351">
    <property type="entry name" value="YjbR"/>
</dbReference>
<dbReference type="PANTHER" id="PTHR35145:SF1">
    <property type="entry name" value="CYTOPLASMIC PROTEIN"/>
    <property type="match status" value="1"/>
</dbReference>
<dbReference type="PANTHER" id="PTHR35145">
    <property type="entry name" value="CYTOPLASMIC PROTEIN-RELATED"/>
    <property type="match status" value="1"/>
</dbReference>
<dbReference type="Proteomes" id="UP000231019">
    <property type="component" value="Unassembled WGS sequence"/>
</dbReference>
<dbReference type="InterPro" id="IPR038056">
    <property type="entry name" value="YjbR-like_sf"/>
</dbReference>
<reference evidence="1 2" key="1">
    <citation type="submission" date="2017-09" db="EMBL/GenBank/DDBJ databases">
        <title>Depth-based differentiation of microbial function through sediment-hosted aquifers and enrichment of novel symbionts in the deep terrestrial subsurface.</title>
        <authorList>
            <person name="Probst A.J."/>
            <person name="Ladd B."/>
            <person name="Jarett J.K."/>
            <person name="Geller-Mcgrath D.E."/>
            <person name="Sieber C.M."/>
            <person name="Emerson J.B."/>
            <person name="Anantharaman K."/>
            <person name="Thomas B.C."/>
            <person name="Malmstrom R."/>
            <person name="Stieglmeier M."/>
            <person name="Klingl A."/>
            <person name="Woyke T."/>
            <person name="Ryan C.M."/>
            <person name="Banfield J.F."/>
        </authorList>
    </citation>
    <scope>NUCLEOTIDE SEQUENCE [LARGE SCALE GENOMIC DNA]</scope>
    <source>
        <strain evidence="1">CG17_big_fil_post_rev_8_21_14_2_50_48_46</strain>
    </source>
</reference>
<gene>
    <name evidence="1" type="ORF">COW36_19245</name>
</gene>
<dbReference type="EMBL" id="PFFQ01000054">
    <property type="protein sequence ID" value="PIW15060.1"/>
    <property type="molecule type" value="Genomic_DNA"/>
</dbReference>
<dbReference type="AlphaFoldDB" id="A0A2M7G060"/>
<comment type="caution">
    <text evidence="1">The sequence shown here is derived from an EMBL/GenBank/DDBJ whole genome shotgun (WGS) entry which is preliminary data.</text>
</comment>
<accession>A0A2M7G060</accession>
<organism evidence="1 2">
    <name type="scientific">bacterium (Candidatus Blackallbacteria) CG17_big_fil_post_rev_8_21_14_2_50_48_46</name>
    <dbReference type="NCBI Taxonomy" id="2014261"/>
    <lineage>
        <taxon>Bacteria</taxon>
        <taxon>Candidatus Blackallbacteria</taxon>
    </lineage>
</organism>
<evidence type="ECO:0000313" key="1">
    <source>
        <dbReference type="EMBL" id="PIW15060.1"/>
    </source>
</evidence>
<sequence length="119" mass="13644">MQFSELKAFCLSLPAAEETFPFGPEVCVFKVAGKMFALCRPDVMPLRVNLKSEPKLAELLRENYEAVAPGWHMNKRHWNTVSFDSDLPDIEIFKQIEHSYLLVLSKLPRSVRESIPPKP</sequence>
<evidence type="ECO:0000313" key="2">
    <source>
        <dbReference type="Proteomes" id="UP000231019"/>
    </source>
</evidence>
<dbReference type="Gene3D" id="3.90.1150.30">
    <property type="match status" value="1"/>
</dbReference>
<dbReference type="SUPFAM" id="SSF142906">
    <property type="entry name" value="YjbR-like"/>
    <property type="match status" value="1"/>
</dbReference>
<proteinExistence type="predicted"/>
<dbReference type="Pfam" id="PF04237">
    <property type="entry name" value="YjbR"/>
    <property type="match status" value="1"/>
</dbReference>
<dbReference type="GO" id="GO:0003677">
    <property type="term" value="F:DNA binding"/>
    <property type="evidence" value="ECO:0007669"/>
    <property type="project" value="UniProtKB-KW"/>
</dbReference>